<dbReference type="InterPro" id="IPR047122">
    <property type="entry name" value="Trans-enoyl_RdTase-like"/>
</dbReference>
<dbReference type="SUPFAM" id="SSF51735">
    <property type="entry name" value="NAD(P)-binding Rossmann-fold domains"/>
    <property type="match status" value="1"/>
</dbReference>
<dbReference type="Pfam" id="PF00107">
    <property type="entry name" value="ADH_zinc_N"/>
    <property type="match status" value="1"/>
</dbReference>
<dbReference type="OrthoDB" id="3233595at2759"/>
<dbReference type="Pfam" id="PF08240">
    <property type="entry name" value="ADH_N"/>
    <property type="match status" value="1"/>
</dbReference>
<dbReference type="InterPro" id="IPR013154">
    <property type="entry name" value="ADH-like_N"/>
</dbReference>
<dbReference type="InterPro" id="IPR011032">
    <property type="entry name" value="GroES-like_sf"/>
</dbReference>
<dbReference type="Gene3D" id="3.40.50.720">
    <property type="entry name" value="NAD(P)-binding Rossmann-like Domain"/>
    <property type="match status" value="1"/>
</dbReference>
<dbReference type="InterPro" id="IPR036291">
    <property type="entry name" value="NAD(P)-bd_dom_sf"/>
</dbReference>
<dbReference type="SMART" id="SM00829">
    <property type="entry name" value="PKS_ER"/>
    <property type="match status" value="1"/>
</dbReference>
<feature type="domain" description="Enoyl reductase (ER)" evidence="1">
    <location>
        <begin position="14"/>
        <end position="334"/>
    </location>
</feature>
<organism evidence="2 3">
    <name type="scientific">Sphaerobolus stellatus (strain SS14)</name>
    <dbReference type="NCBI Taxonomy" id="990650"/>
    <lineage>
        <taxon>Eukaryota</taxon>
        <taxon>Fungi</taxon>
        <taxon>Dikarya</taxon>
        <taxon>Basidiomycota</taxon>
        <taxon>Agaricomycotina</taxon>
        <taxon>Agaricomycetes</taxon>
        <taxon>Phallomycetidae</taxon>
        <taxon>Geastrales</taxon>
        <taxon>Sphaerobolaceae</taxon>
        <taxon>Sphaerobolus</taxon>
    </lineage>
</organism>
<evidence type="ECO:0000313" key="2">
    <source>
        <dbReference type="EMBL" id="KIJ44823.1"/>
    </source>
</evidence>
<evidence type="ECO:0000259" key="1">
    <source>
        <dbReference type="SMART" id="SM00829"/>
    </source>
</evidence>
<dbReference type="InterPro" id="IPR020843">
    <property type="entry name" value="ER"/>
</dbReference>
<dbReference type="SUPFAM" id="SSF50129">
    <property type="entry name" value="GroES-like"/>
    <property type="match status" value="1"/>
</dbReference>
<sequence length="338" mass="36489">MSTRNALVLPERRGEFKVADVPIPKPGKGEILVRIHSVGLNPIDWKIQKHGLEHHLKEYPAILGLDSAGVVEEVGEGVTKFQKGDKVFHEGNLNVRSGAYQQYTVAPADLVAKIPSNLSFDQAASIPLCIMTASVGLYVKDGAGLQGPWDGGEGKYEDQSIVIFGGASSVGLFAIQLAKLSGFSTIIATCSDCNTELVKSRGATHAIDRNADVVAEVKKILSEPFNLVWDTVAAEDTQHQAIKILASDGTLLLVGPPEESVKAVKGDRKLYRVFGSPYMHRELATSMYTKLTDYFESGKLKTTAVEVLPNGLAGIPAGLQRMRENKVSAVKLIVRPQE</sequence>
<accession>A0A0C9UPH3</accession>
<name>A0A0C9UPH3_SPHS4</name>
<dbReference type="Proteomes" id="UP000054279">
    <property type="component" value="Unassembled WGS sequence"/>
</dbReference>
<keyword evidence="3" id="KW-1185">Reference proteome</keyword>
<dbReference type="EMBL" id="KN837115">
    <property type="protein sequence ID" value="KIJ44823.1"/>
    <property type="molecule type" value="Genomic_DNA"/>
</dbReference>
<evidence type="ECO:0000313" key="3">
    <source>
        <dbReference type="Proteomes" id="UP000054279"/>
    </source>
</evidence>
<protein>
    <recommendedName>
        <fullName evidence="1">Enoyl reductase (ER) domain-containing protein</fullName>
    </recommendedName>
</protein>
<reference evidence="2 3" key="1">
    <citation type="submission" date="2014-06" db="EMBL/GenBank/DDBJ databases">
        <title>Evolutionary Origins and Diversification of the Mycorrhizal Mutualists.</title>
        <authorList>
            <consortium name="DOE Joint Genome Institute"/>
            <consortium name="Mycorrhizal Genomics Consortium"/>
            <person name="Kohler A."/>
            <person name="Kuo A."/>
            <person name="Nagy L.G."/>
            <person name="Floudas D."/>
            <person name="Copeland A."/>
            <person name="Barry K.W."/>
            <person name="Cichocki N."/>
            <person name="Veneault-Fourrey C."/>
            <person name="LaButti K."/>
            <person name="Lindquist E.A."/>
            <person name="Lipzen A."/>
            <person name="Lundell T."/>
            <person name="Morin E."/>
            <person name="Murat C."/>
            <person name="Riley R."/>
            <person name="Ohm R."/>
            <person name="Sun H."/>
            <person name="Tunlid A."/>
            <person name="Henrissat B."/>
            <person name="Grigoriev I.V."/>
            <person name="Hibbett D.S."/>
            <person name="Martin F."/>
        </authorList>
    </citation>
    <scope>NUCLEOTIDE SEQUENCE [LARGE SCALE GENOMIC DNA]</scope>
    <source>
        <strain evidence="2 3">SS14</strain>
    </source>
</reference>
<gene>
    <name evidence="2" type="ORF">M422DRAFT_60040</name>
</gene>
<dbReference type="InterPro" id="IPR013149">
    <property type="entry name" value="ADH-like_C"/>
</dbReference>
<dbReference type="GO" id="GO:0016651">
    <property type="term" value="F:oxidoreductase activity, acting on NAD(P)H"/>
    <property type="evidence" value="ECO:0007669"/>
    <property type="project" value="InterPro"/>
</dbReference>
<dbReference type="HOGENOM" id="CLU_026673_16_5_1"/>
<proteinExistence type="predicted"/>
<dbReference type="PANTHER" id="PTHR45348">
    <property type="entry name" value="HYPOTHETICAL OXIDOREDUCTASE (EUROFUNG)"/>
    <property type="match status" value="1"/>
</dbReference>
<dbReference type="CDD" id="cd08249">
    <property type="entry name" value="enoyl_reductase_like"/>
    <property type="match status" value="1"/>
</dbReference>
<dbReference type="PANTHER" id="PTHR45348:SF2">
    <property type="entry name" value="ZINC-TYPE ALCOHOL DEHYDROGENASE-LIKE PROTEIN C2E1P3.01"/>
    <property type="match status" value="1"/>
</dbReference>
<dbReference type="Gene3D" id="3.90.180.10">
    <property type="entry name" value="Medium-chain alcohol dehydrogenases, catalytic domain"/>
    <property type="match status" value="1"/>
</dbReference>
<dbReference type="AlphaFoldDB" id="A0A0C9UPH3"/>